<comment type="caution">
    <text evidence="3">The sequence shown here is derived from an EMBL/GenBank/DDBJ whole genome shotgun (WGS) entry which is preliminary data.</text>
</comment>
<dbReference type="Proteomes" id="UP001501161">
    <property type="component" value="Unassembled WGS sequence"/>
</dbReference>
<keyword evidence="1" id="KW-0472">Membrane</keyword>
<evidence type="ECO:0000256" key="2">
    <source>
        <dbReference type="SAM" id="SignalP"/>
    </source>
</evidence>
<sequence length="565" mass="58917">MSRQAWTRAVRTAAGFVACGLVAATLAAPVAAERALEGVRFSDRLGSVPVEVSLAHNGVSTFDTGILGSLYWERTGVGGFGAVIRATGPPQAGGTLSSYVSPEFVEANSLFLSDPDETARTYGDELRALLWRRFLLLEIAAGLAGGLLLMMILSARPPVAPGLRRGARIATGLLALGLGLASSAATAAWLFDRWSGSVEPEQTYPMPGIDELSFSSPEALEIARQVRPFISKNTDRIRERVAAFEATAEAGLLATVPVRADALSPREGEVVVVAEADPQGSLVGTRVRTTLYALLQQHLSEGALVMRTISGDVTSNGTVAEAGFVAAETGASGDLPLVVVKGDHDTETTMEQLADNGVINPDADVASVGGLDVVGADDPAFKALFGGLVINDSGISETALGADLRSALDAEDRAEALVVLLHQPRSAAGYIGVESLDELDDALGRETVPWDDGVPDLPPGIINIGHLHDAEAPRVIWNTDGEAVTWTVLNQLGTAGGVEENPTFNRFSTPFSTPLKDLTVQLQYVDGASGLQTGYAQVVVSPAGDVTISDRVDLGLPLTSSPPAP</sequence>
<feature type="chain" id="PRO_5047515573" description="Metallophosphoesterase" evidence="2">
    <location>
        <begin position="28"/>
        <end position="565"/>
    </location>
</feature>
<feature type="signal peptide" evidence="2">
    <location>
        <begin position="1"/>
        <end position="27"/>
    </location>
</feature>
<feature type="transmembrane region" description="Helical" evidence="1">
    <location>
        <begin position="134"/>
        <end position="155"/>
    </location>
</feature>
<proteinExistence type="predicted"/>
<dbReference type="SUPFAM" id="SSF56300">
    <property type="entry name" value="Metallo-dependent phosphatases"/>
    <property type="match status" value="1"/>
</dbReference>
<dbReference type="EMBL" id="BAAAMQ010000015">
    <property type="protein sequence ID" value="GAA2113302.1"/>
    <property type="molecule type" value="Genomic_DNA"/>
</dbReference>
<keyword evidence="1" id="KW-1133">Transmembrane helix</keyword>
<keyword evidence="4" id="KW-1185">Reference proteome</keyword>
<organism evidence="3 4">
    <name type="scientific">Nocardioides furvisabuli</name>
    <dbReference type="NCBI Taxonomy" id="375542"/>
    <lineage>
        <taxon>Bacteria</taxon>
        <taxon>Bacillati</taxon>
        <taxon>Actinomycetota</taxon>
        <taxon>Actinomycetes</taxon>
        <taxon>Propionibacteriales</taxon>
        <taxon>Nocardioidaceae</taxon>
        <taxon>Nocardioides</taxon>
    </lineage>
</organism>
<keyword evidence="1" id="KW-0812">Transmembrane</keyword>
<dbReference type="InterPro" id="IPR029052">
    <property type="entry name" value="Metallo-depent_PP-like"/>
</dbReference>
<accession>A0ABP5J8R3</accession>
<evidence type="ECO:0008006" key="5">
    <source>
        <dbReference type="Google" id="ProtNLM"/>
    </source>
</evidence>
<dbReference type="RefSeq" id="WP_231251396.1">
    <property type="nucleotide sequence ID" value="NZ_BAAAMQ010000015.1"/>
</dbReference>
<name>A0ABP5J8R3_9ACTN</name>
<gene>
    <name evidence="3" type="ORF">GCM10009726_30700</name>
</gene>
<evidence type="ECO:0000256" key="1">
    <source>
        <dbReference type="SAM" id="Phobius"/>
    </source>
</evidence>
<reference evidence="4" key="1">
    <citation type="journal article" date="2019" name="Int. J. Syst. Evol. Microbiol.">
        <title>The Global Catalogue of Microorganisms (GCM) 10K type strain sequencing project: providing services to taxonomists for standard genome sequencing and annotation.</title>
        <authorList>
            <consortium name="The Broad Institute Genomics Platform"/>
            <consortium name="The Broad Institute Genome Sequencing Center for Infectious Disease"/>
            <person name="Wu L."/>
            <person name="Ma J."/>
        </authorList>
    </citation>
    <scope>NUCLEOTIDE SEQUENCE [LARGE SCALE GENOMIC DNA]</scope>
    <source>
        <strain evidence="4">JCM 13813</strain>
    </source>
</reference>
<protein>
    <recommendedName>
        <fullName evidence="5">Metallophosphoesterase</fullName>
    </recommendedName>
</protein>
<feature type="transmembrane region" description="Helical" evidence="1">
    <location>
        <begin position="167"/>
        <end position="191"/>
    </location>
</feature>
<evidence type="ECO:0000313" key="4">
    <source>
        <dbReference type="Proteomes" id="UP001501161"/>
    </source>
</evidence>
<keyword evidence="2" id="KW-0732">Signal</keyword>
<evidence type="ECO:0000313" key="3">
    <source>
        <dbReference type="EMBL" id="GAA2113302.1"/>
    </source>
</evidence>